<name>A0ABD2NXY4_9CUCU</name>
<proteinExistence type="predicted"/>
<evidence type="ECO:0000313" key="1">
    <source>
        <dbReference type="EMBL" id="KAL3283227.1"/>
    </source>
</evidence>
<dbReference type="EMBL" id="JABFTP020000144">
    <property type="protein sequence ID" value="KAL3283227.1"/>
    <property type="molecule type" value="Genomic_DNA"/>
</dbReference>
<evidence type="ECO:0000313" key="2">
    <source>
        <dbReference type="Proteomes" id="UP001516400"/>
    </source>
</evidence>
<accession>A0ABD2NXY4</accession>
<reference evidence="1 2" key="1">
    <citation type="journal article" date="2021" name="BMC Biol.">
        <title>Horizontally acquired antibacterial genes associated with adaptive radiation of ladybird beetles.</title>
        <authorList>
            <person name="Li H.S."/>
            <person name="Tang X.F."/>
            <person name="Huang Y.H."/>
            <person name="Xu Z.Y."/>
            <person name="Chen M.L."/>
            <person name="Du X.Y."/>
            <person name="Qiu B.Y."/>
            <person name="Chen P.T."/>
            <person name="Zhang W."/>
            <person name="Slipinski A."/>
            <person name="Escalona H.E."/>
            <person name="Waterhouse R.M."/>
            <person name="Zwick A."/>
            <person name="Pang H."/>
        </authorList>
    </citation>
    <scope>NUCLEOTIDE SEQUENCE [LARGE SCALE GENOMIC DNA]</scope>
    <source>
        <strain evidence="1">SYSU2018</strain>
    </source>
</reference>
<protein>
    <submittedName>
        <fullName evidence="1">Uncharacterized protein</fullName>
    </submittedName>
</protein>
<comment type="caution">
    <text evidence="1">The sequence shown here is derived from an EMBL/GenBank/DDBJ whole genome shotgun (WGS) entry which is preliminary data.</text>
</comment>
<sequence>MNSPKVSVPSRTWENQEVYDVVNLRLVRGMRNISEGMSAAEKFSAVTNMPRSSEFKEYVAILNAASEKVCQENMDTDKEETVAQNSGDHDIVATFDGSCKSKVIHCSTG</sequence>
<keyword evidence="2" id="KW-1185">Reference proteome</keyword>
<dbReference type="AlphaFoldDB" id="A0ABD2NXY4"/>
<dbReference type="Proteomes" id="UP001516400">
    <property type="component" value="Unassembled WGS sequence"/>
</dbReference>
<gene>
    <name evidence="1" type="ORF">HHI36_006375</name>
</gene>
<organism evidence="1 2">
    <name type="scientific">Cryptolaemus montrouzieri</name>
    <dbReference type="NCBI Taxonomy" id="559131"/>
    <lineage>
        <taxon>Eukaryota</taxon>
        <taxon>Metazoa</taxon>
        <taxon>Ecdysozoa</taxon>
        <taxon>Arthropoda</taxon>
        <taxon>Hexapoda</taxon>
        <taxon>Insecta</taxon>
        <taxon>Pterygota</taxon>
        <taxon>Neoptera</taxon>
        <taxon>Endopterygota</taxon>
        <taxon>Coleoptera</taxon>
        <taxon>Polyphaga</taxon>
        <taxon>Cucujiformia</taxon>
        <taxon>Coccinelloidea</taxon>
        <taxon>Coccinellidae</taxon>
        <taxon>Scymninae</taxon>
        <taxon>Scymnini</taxon>
        <taxon>Cryptolaemus</taxon>
    </lineage>
</organism>